<protein>
    <submittedName>
        <fullName evidence="1">Uncharacterized protein</fullName>
    </submittedName>
</protein>
<proteinExistence type="predicted"/>
<organism evidence="1 2">
    <name type="scientific">Macroventuria anomochaeta</name>
    <dbReference type="NCBI Taxonomy" id="301207"/>
    <lineage>
        <taxon>Eukaryota</taxon>
        <taxon>Fungi</taxon>
        <taxon>Dikarya</taxon>
        <taxon>Ascomycota</taxon>
        <taxon>Pezizomycotina</taxon>
        <taxon>Dothideomycetes</taxon>
        <taxon>Pleosporomycetidae</taxon>
        <taxon>Pleosporales</taxon>
        <taxon>Pleosporineae</taxon>
        <taxon>Didymellaceae</taxon>
        <taxon>Macroventuria</taxon>
    </lineage>
</organism>
<comment type="caution">
    <text evidence="1">The sequence shown here is derived from an EMBL/GenBank/DDBJ whole genome shotgun (WGS) entry which is preliminary data.</text>
</comment>
<sequence>MFRIGVRTIARWRRVQSLFQFAIDNWLVLTAVSLFYTGLIVCLNVIAQGGGSNLFPPEQFSTFTQEEIQERTKGTQIVIPGWLLKACMLLLFARMTSGTTHIKWIKIVVIYVVIGWVAVQVAFFTACMPFSGYWAVPVSNPQCTTLEHFAIVQAKCNLSSDVLIIAVPVPVVMSLSLPTKQKIGVGVAVQHGHIIASILTKVYNLSDVYDNTCMLWYTRKASVAVYHIRFLRDHTNSYITGQSRMPRYGYSSNYGNLSRHQRSHICATVTNVEPDERASVRSSSEMLRTDFRSGKARLDSDERATNDLSYWKGMDVMEVQVDTKVEIQRVGWNRAPGIPNNDSYKGR</sequence>
<name>A0ACB6S0T2_9PLEO</name>
<gene>
    <name evidence="1" type="ORF">BU25DRAFT_439744</name>
</gene>
<evidence type="ECO:0000313" key="1">
    <source>
        <dbReference type="EMBL" id="KAF2627761.1"/>
    </source>
</evidence>
<dbReference type="Proteomes" id="UP000799754">
    <property type="component" value="Unassembled WGS sequence"/>
</dbReference>
<keyword evidence="2" id="KW-1185">Reference proteome</keyword>
<accession>A0ACB6S0T2</accession>
<dbReference type="EMBL" id="MU006715">
    <property type="protein sequence ID" value="KAF2627761.1"/>
    <property type="molecule type" value="Genomic_DNA"/>
</dbReference>
<evidence type="ECO:0000313" key="2">
    <source>
        <dbReference type="Proteomes" id="UP000799754"/>
    </source>
</evidence>
<reference evidence="1" key="1">
    <citation type="journal article" date="2020" name="Stud. Mycol.">
        <title>101 Dothideomycetes genomes: a test case for predicting lifestyles and emergence of pathogens.</title>
        <authorList>
            <person name="Haridas S."/>
            <person name="Albert R."/>
            <person name="Binder M."/>
            <person name="Bloem J."/>
            <person name="Labutti K."/>
            <person name="Salamov A."/>
            <person name="Andreopoulos B."/>
            <person name="Baker S."/>
            <person name="Barry K."/>
            <person name="Bills G."/>
            <person name="Bluhm B."/>
            <person name="Cannon C."/>
            <person name="Castanera R."/>
            <person name="Culley D."/>
            <person name="Daum C."/>
            <person name="Ezra D."/>
            <person name="Gonzalez J."/>
            <person name="Henrissat B."/>
            <person name="Kuo A."/>
            <person name="Liang C."/>
            <person name="Lipzen A."/>
            <person name="Lutzoni F."/>
            <person name="Magnuson J."/>
            <person name="Mondo S."/>
            <person name="Nolan M."/>
            <person name="Ohm R."/>
            <person name="Pangilinan J."/>
            <person name="Park H.-J."/>
            <person name="Ramirez L."/>
            <person name="Alfaro M."/>
            <person name="Sun H."/>
            <person name="Tritt A."/>
            <person name="Yoshinaga Y."/>
            <person name="Zwiers L.-H."/>
            <person name="Turgeon B."/>
            <person name="Goodwin S."/>
            <person name="Spatafora J."/>
            <person name="Crous P."/>
            <person name="Grigoriev I."/>
        </authorList>
    </citation>
    <scope>NUCLEOTIDE SEQUENCE</scope>
    <source>
        <strain evidence="1">CBS 525.71</strain>
    </source>
</reference>